<reference evidence="1" key="1">
    <citation type="submission" date="2021-11" db="EMBL/GenBank/DDBJ databases">
        <authorList>
            <person name="Denance N."/>
            <person name="Briand M."/>
            <person name="Dupas E."/>
            <person name="Durand K."/>
            <person name="Legendre B."/>
            <person name="Cunty A."/>
            <person name="Donnadieu C."/>
            <person name="Lopez Roques C."/>
            <person name="Cesbron S."/>
            <person name="Jacques M.A."/>
        </authorList>
    </citation>
    <scope>NUCLEOTIDE SEQUENCE</scope>
    <source>
        <strain evidence="1">CFBP8070</strain>
    </source>
</reference>
<dbReference type="RefSeq" id="WP_154415097.1">
    <property type="nucleotide sequence ID" value="NZ_CP136976.1"/>
</dbReference>
<sequence length="135" mass="15225">MSNSEMKIQANALIPELVAELVALKQEAERFLSTQKIHTKVIYDVFDGAKLLTPETLARVNNAVMIAHQMTTNVQKRINALRDKLPEGYKDADGHFWNTITVNLLRDTHKDFDKTVNTAKKISGWASLKIDGTNF</sequence>
<dbReference type="Proteomes" id="UP001220702">
    <property type="component" value="Unassembled WGS sequence"/>
</dbReference>
<dbReference type="AlphaFoldDB" id="A0AAW6HZ03"/>
<dbReference type="EMBL" id="JAJKGN010000003">
    <property type="protein sequence ID" value="MDC6409554.1"/>
    <property type="molecule type" value="Genomic_DNA"/>
</dbReference>
<organism evidence="1 2">
    <name type="scientific">Xylella fastidiosa subsp. multiplex</name>
    <dbReference type="NCBI Taxonomy" id="644357"/>
    <lineage>
        <taxon>Bacteria</taxon>
        <taxon>Pseudomonadati</taxon>
        <taxon>Pseudomonadota</taxon>
        <taxon>Gammaproteobacteria</taxon>
        <taxon>Lysobacterales</taxon>
        <taxon>Lysobacteraceae</taxon>
        <taxon>Xylella</taxon>
    </lineage>
</organism>
<proteinExistence type="predicted"/>
<evidence type="ECO:0000313" key="2">
    <source>
        <dbReference type="Proteomes" id="UP001220702"/>
    </source>
</evidence>
<comment type="caution">
    <text evidence="1">The sequence shown here is derived from an EMBL/GenBank/DDBJ whole genome shotgun (WGS) entry which is preliminary data.</text>
</comment>
<protein>
    <submittedName>
        <fullName evidence="1">Uncharacterized protein</fullName>
    </submittedName>
</protein>
<name>A0AAW6HZ03_XYLFS</name>
<reference evidence="1" key="2">
    <citation type="journal article" date="2023" name="Commun. Biol.">
        <title>Suspicions of two bridgehead invasions of Xylella fastidiosa subsp. multiplex in France.</title>
        <authorList>
            <person name="Dupas E."/>
            <person name="Durand K."/>
            <person name="Rieux A."/>
            <person name="Briand M."/>
            <person name="Pruvost O."/>
            <person name="Cunty A."/>
            <person name="Denance N."/>
            <person name="Donnadieu C."/>
            <person name="Legendre B."/>
            <person name="Lopez-Roques C."/>
            <person name="Cesbron S."/>
            <person name="Ravigne V."/>
            <person name="Jacques M.A."/>
        </authorList>
    </citation>
    <scope>NUCLEOTIDE SEQUENCE</scope>
    <source>
        <strain evidence="1">CFBP8070</strain>
    </source>
</reference>
<accession>A0AAW6HZ03</accession>
<gene>
    <name evidence="1" type="ORF">LOK82_13435</name>
</gene>
<evidence type="ECO:0000313" key="1">
    <source>
        <dbReference type="EMBL" id="MDC6409554.1"/>
    </source>
</evidence>